<keyword evidence="1" id="KW-0812">Transmembrane</keyword>
<sequence length="217" mass="25501">MNDFLMKGYESLTVILPFLITYGIFYIQYRQGEITQPKWRFLIMISFVIYVIAVFYFTGMGTVFDLQRYGIRISMDQVNLLPFDTGINNFTREIDWVAYFLNVLLFMPFGFLMPLIWPKMGSIKMMFFAGFSFSLLIEVSQLINYRQTDVDDIILNTLGAVLGYLIFYVFRHIVGDRLRLTAHSHYKYEPAIYLFAMSIGHFMMYDAFGLAKILYGF</sequence>
<keyword evidence="4" id="KW-1185">Reference proteome</keyword>
<organism evidence="3 4">
    <name type="scientific">Fusibacter paucivorans</name>
    <dbReference type="NCBI Taxonomy" id="76009"/>
    <lineage>
        <taxon>Bacteria</taxon>
        <taxon>Bacillati</taxon>
        <taxon>Bacillota</taxon>
        <taxon>Clostridia</taxon>
        <taxon>Eubacteriales</taxon>
        <taxon>Eubacteriales Family XII. Incertae Sedis</taxon>
        <taxon>Fusibacter</taxon>
    </lineage>
</organism>
<feature type="transmembrane region" description="Helical" evidence="1">
    <location>
        <begin position="191"/>
        <end position="215"/>
    </location>
</feature>
<protein>
    <submittedName>
        <fullName evidence="3">VanZ family protein</fullName>
    </submittedName>
</protein>
<feature type="transmembrane region" description="Helical" evidence="1">
    <location>
        <begin position="127"/>
        <end position="147"/>
    </location>
</feature>
<dbReference type="InterPro" id="IPR053150">
    <property type="entry name" value="Teicoplanin_resist-assoc"/>
</dbReference>
<accession>A0ABS5PJ28</accession>
<dbReference type="PANTHER" id="PTHR36834:SF1">
    <property type="entry name" value="INTEGRAL MEMBRANE PROTEIN"/>
    <property type="match status" value="1"/>
</dbReference>
<evidence type="ECO:0000313" key="4">
    <source>
        <dbReference type="Proteomes" id="UP000746471"/>
    </source>
</evidence>
<feature type="transmembrane region" description="Helical" evidence="1">
    <location>
        <begin position="153"/>
        <end position="170"/>
    </location>
</feature>
<dbReference type="RefSeq" id="WP_213234894.1">
    <property type="nucleotide sequence ID" value="NZ_JAHBCL010000001.1"/>
</dbReference>
<feature type="transmembrane region" description="Helical" evidence="1">
    <location>
        <begin position="12"/>
        <end position="29"/>
    </location>
</feature>
<dbReference type="PANTHER" id="PTHR36834">
    <property type="entry name" value="MEMBRANE PROTEIN-RELATED"/>
    <property type="match status" value="1"/>
</dbReference>
<keyword evidence="1" id="KW-0472">Membrane</keyword>
<feature type="transmembrane region" description="Helical" evidence="1">
    <location>
        <begin position="41"/>
        <end position="59"/>
    </location>
</feature>
<feature type="domain" description="VanZ-like" evidence="2">
    <location>
        <begin position="47"/>
        <end position="171"/>
    </location>
</feature>
<name>A0ABS5PJ28_9FIRM</name>
<dbReference type="InterPro" id="IPR006976">
    <property type="entry name" value="VanZ-like"/>
</dbReference>
<gene>
    <name evidence="3" type="ORF">KHM83_00295</name>
</gene>
<evidence type="ECO:0000259" key="2">
    <source>
        <dbReference type="Pfam" id="PF04892"/>
    </source>
</evidence>
<keyword evidence="1" id="KW-1133">Transmembrane helix</keyword>
<dbReference type="Proteomes" id="UP000746471">
    <property type="component" value="Unassembled WGS sequence"/>
</dbReference>
<evidence type="ECO:0000313" key="3">
    <source>
        <dbReference type="EMBL" id="MBS7525105.1"/>
    </source>
</evidence>
<proteinExistence type="predicted"/>
<dbReference type="EMBL" id="JAHBCL010000001">
    <property type="protein sequence ID" value="MBS7525105.1"/>
    <property type="molecule type" value="Genomic_DNA"/>
</dbReference>
<comment type="caution">
    <text evidence="3">The sequence shown here is derived from an EMBL/GenBank/DDBJ whole genome shotgun (WGS) entry which is preliminary data.</text>
</comment>
<dbReference type="Pfam" id="PF04892">
    <property type="entry name" value="VanZ"/>
    <property type="match status" value="1"/>
</dbReference>
<feature type="transmembrane region" description="Helical" evidence="1">
    <location>
        <begin position="96"/>
        <end position="115"/>
    </location>
</feature>
<evidence type="ECO:0000256" key="1">
    <source>
        <dbReference type="SAM" id="Phobius"/>
    </source>
</evidence>
<reference evidence="3 4" key="1">
    <citation type="submission" date="2021-05" db="EMBL/GenBank/DDBJ databases">
        <title>Fusibacter ferrireducens sp. nov., an anaerobic, sulfur- and Fe-reducing bacterium isolated from the mangrove sediment.</title>
        <authorList>
            <person name="Qiu D."/>
        </authorList>
    </citation>
    <scope>NUCLEOTIDE SEQUENCE [LARGE SCALE GENOMIC DNA]</scope>
    <source>
        <strain evidence="3 4">DSM 12116</strain>
    </source>
</reference>